<dbReference type="Proteomes" id="UP000765509">
    <property type="component" value="Unassembled WGS sequence"/>
</dbReference>
<sequence length="117" mass="13613">MDHQILESEYKSVLKKVRPVNDPIPPDFNPPFSRYPYETSLSLKPPIFQANVTVNHEILQAVKFGQPGWLSNEEINSLRNFITLREKAIAFCEEERGLLKHSYGKPYKIPIIPHKPW</sequence>
<gene>
    <name evidence="1" type="ORF">O181_036031</name>
</gene>
<dbReference type="OrthoDB" id="2506989at2759"/>
<keyword evidence="2" id="KW-1185">Reference proteome</keyword>
<evidence type="ECO:0000313" key="2">
    <source>
        <dbReference type="Proteomes" id="UP000765509"/>
    </source>
</evidence>
<protein>
    <submittedName>
        <fullName evidence="1">Uncharacterized protein</fullName>
    </submittedName>
</protein>
<name>A0A9Q3H9J0_9BASI</name>
<dbReference type="AlphaFoldDB" id="A0A9Q3H9J0"/>
<accession>A0A9Q3H9J0</accession>
<dbReference type="EMBL" id="AVOT02013551">
    <property type="protein sequence ID" value="MBW0496316.1"/>
    <property type="molecule type" value="Genomic_DNA"/>
</dbReference>
<comment type="caution">
    <text evidence="1">The sequence shown here is derived from an EMBL/GenBank/DDBJ whole genome shotgun (WGS) entry which is preliminary data.</text>
</comment>
<organism evidence="1 2">
    <name type="scientific">Austropuccinia psidii MF-1</name>
    <dbReference type="NCBI Taxonomy" id="1389203"/>
    <lineage>
        <taxon>Eukaryota</taxon>
        <taxon>Fungi</taxon>
        <taxon>Dikarya</taxon>
        <taxon>Basidiomycota</taxon>
        <taxon>Pucciniomycotina</taxon>
        <taxon>Pucciniomycetes</taxon>
        <taxon>Pucciniales</taxon>
        <taxon>Sphaerophragmiaceae</taxon>
        <taxon>Austropuccinia</taxon>
    </lineage>
</organism>
<evidence type="ECO:0000313" key="1">
    <source>
        <dbReference type="EMBL" id="MBW0496316.1"/>
    </source>
</evidence>
<reference evidence="1" key="1">
    <citation type="submission" date="2021-03" db="EMBL/GenBank/DDBJ databases">
        <title>Draft genome sequence of rust myrtle Austropuccinia psidii MF-1, a brazilian biotype.</title>
        <authorList>
            <person name="Quecine M.C."/>
            <person name="Pachon D.M.R."/>
            <person name="Bonatelli M.L."/>
            <person name="Correr F.H."/>
            <person name="Franceschini L.M."/>
            <person name="Leite T.F."/>
            <person name="Margarido G.R.A."/>
            <person name="Almeida C.A."/>
            <person name="Ferrarezi J.A."/>
            <person name="Labate C.A."/>
        </authorList>
    </citation>
    <scope>NUCLEOTIDE SEQUENCE</scope>
    <source>
        <strain evidence="1">MF-1</strain>
    </source>
</reference>
<proteinExistence type="predicted"/>